<evidence type="ECO:0000259" key="1">
    <source>
        <dbReference type="PROSITE" id="PS51379"/>
    </source>
</evidence>
<dbReference type="Pfam" id="PF13187">
    <property type="entry name" value="Fer4_9"/>
    <property type="match status" value="1"/>
</dbReference>
<reference evidence="3 5" key="1">
    <citation type="submission" date="2016-04" db="EMBL/GenBank/DDBJ databases">
        <title>Genome sequence of Methanosphaera cuniculi DSM 4103.</title>
        <authorList>
            <person name="Poehlein A."/>
            <person name="Seedorf H."/>
            <person name="Daniel R."/>
        </authorList>
    </citation>
    <scope>NUCLEOTIDE SEQUENCE [LARGE SCALE GENOMIC DNA]</scope>
    <source>
        <strain evidence="3 5">DSM 4103</strain>
    </source>
</reference>
<dbReference type="Gene3D" id="3.20.20.100">
    <property type="entry name" value="NADP-dependent oxidoreductase domain"/>
    <property type="match status" value="1"/>
</dbReference>
<dbReference type="RefSeq" id="WP_095609088.1">
    <property type="nucleotide sequence ID" value="NZ_LMVN01000024.1"/>
</dbReference>
<sequence length="367" mass="42805">MKRLGFGFMRLPLIDPDDPTSINKEELKELIDIYMKNGFNYFDTAHVYHKGVSEKIIKELIVDKYPRDEYIIADKLPIFNINSKDQMETIFQEQLDRLGVNYIDYYMIHNASTRHQEKIDKFQAYEFIKHLKDKGYVKHIGISCHDGPEFIEETLKKHPEIEFIQLQINYLDWNNKTIDAKGCYDVACKYEKPVIVMEPIKGGTLINVPDDVKKLFKSTNPDKSLASWALDFDLNLDNVFMILSGMNTKKQLEDNIHTTETFKKLTQKQLDIIKKAAKLIGRSHEIPCTFCGYCLDGCPEHINIPKYFDLYNTNKILENNHAIMYYENYTSDHPKPSACIECGNCMEICPQRINIIEQLKNVTKTFN</sequence>
<dbReference type="CDD" id="cd19096">
    <property type="entry name" value="AKR_Fe-S_oxidoreductase"/>
    <property type="match status" value="1"/>
</dbReference>
<dbReference type="EC" id="1.-.-.-" evidence="3"/>
<evidence type="ECO:0000313" key="3">
    <source>
        <dbReference type="EMBL" id="PWL08680.1"/>
    </source>
</evidence>
<dbReference type="EMBL" id="LMVN01000024">
    <property type="protein sequence ID" value="PAV06914.1"/>
    <property type="molecule type" value="Genomic_DNA"/>
</dbReference>
<dbReference type="EMBL" id="LWMS01000010">
    <property type="protein sequence ID" value="PWL08680.1"/>
    <property type="molecule type" value="Genomic_DNA"/>
</dbReference>
<dbReference type="InterPro" id="IPR023210">
    <property type="entry name" value="NADP_OxRdtase_dom"/>
</dbReference>
<dbReference type="SUPFAM" id="SSF46548">
    <property type="entry name" value="alpha-helical ferredoxin"/>
    <property type="match status" value="1"/>
</dbReference>
<dbReference type="Pfam" id="PF00248">
    <property type="entry name" value="Aldo_ket_red"/>
    <property type="match status" value="1"/>
</dbReference>
<dbReference type="InterPro" id="IPR036812">
    <property type="entry name" value="NAD(P)_OxRdtase_dom_sf"/>
</dbReference>
<accession>A0A2A2HCD0</accession>
<name>A0A2A2HCD0_9EURY</name>
<dbReference type="GO" id="GO:0016491">
    <property type="term" value="F:oxidoreductase activity"/>
    <property type="evidence" value="ECO:0007669"/>
    <property type="project" value="UniProtKB-KW"/>
</dbReference>
<keyword evidence="4" id="KW-1185">Reference proteome</keyword>
<proteinExistence type="predicted"/>
<dbReference type="InterPro" id="IPR017896">
    <property type="entry name" value="4Fe4S_Fe-S-bd"/>
</dbReference>
<feature type="domain" description="4Fe-4S ferredoxin-type" evidence="1">
    <location>
        <begin position="278"/>
        <end position="307"/>
    </location>
</feature>
<keyword evidence="3" id="KW-0560">Oxidoreductase</keyword>
<dbReference type="AlphaFoldDB" id="A0A2A2HCD0"/>
<dbReference type="OrthoDB" id="7236at2157"/>
<dbReference type="SUPFAM" id="SSF51430">
    <property type="entry name" value="NAD(P)-linked oxidoreductase"/>
    <property type="match status" value="1"/>
</dbReference>
<dbReference type="Proteomes" id="UP000217528">
    <property type="component" value="Unassembled WGS sequence"/>
</dbReference>
<evidence type="ECO:0000313" key="5">
    <source>
        <dbReference type="Proteomes" id="UP000246004"/>
    </source>
</evidence>
<feature type="domain" description="4Fe-4S ferredoxin-type" evidence="1">
    <location>
        <begin position="330"/>
        <end position="361"/>
    </location>
</feature>
<dbReference type="PRINTS" id="PR00069">
    <property type="entry name" value="ALDKETRDTASE"/>
</dbReference>
<dbReference type="PANTHER" id="PTHR43312:SF2">
    <property type="entry name" value="OXIDOREDUCTASE"/>
    <property type="match status" value="1"/>
</dbReference>
<gene>
    <name evidence="2" type="ORF">ASJ82_07305</name>
    <name evidence="3" type="ORF">MSCUN_03930</name>
</gene>
<evidence type="ECO:0000313" key="4">
    <source>
        <dbReference type="Proteomes" id="UP000217528"/>
    </source>
</evidence>
<reference evidence="2 4" key="2">
    <citation type="journal article" date="2017" name="BMC Genomics">
        <title>Genomic analysis of methanogenic archaea reveals a shift towards energy conservation.</title>
        <authorList>
            <person name="Gilmore S.P."/>
            <person name="Henske J.K."/>
            <person name="Sexton J.A."/>
            <person name="Solomon K.V."/>
            <person name="Seppala S."/>
            <person name="Yoo J.I."/>
            <person name="Huyett L.M."/>
            <person name="Pressman A."/>
            <person name="Cogan J.Z."/>
            <person name="Kivenson V."/>
            <person name="Peng X."/>
            <person name="Tan Y."/>
            <person name="Valentine D.L."/>
            <person name="O'Malley M.A."/>
        </authorList>
    </citation>
    <scope>NUCLEOTIDE SEQUENCE [LARGE SCALE GENOMIC DNA]</scope>
    <source>
        <strain evidence="2 4">1R-7</strain>
    </source>
</reference>
<dbReference type="InterPro" id="IPR053135">
    <property type="entry name" value="AKR2_Oxidoreductase"/>
</dbReference>
<comment type="caution">
    <text evidence="2">The sequence shown here is derived from an EMBL/GenBank/DDBJ whole genome shotgun (WGS) entry which is preliminary data.</text>
</comment>
<dbReference type="Proteomes" id="UP000246004">
    <property type="component" value="Unassembled WGS sequence"/>
</dbReference>
<dbReference type="InterPro" id="IPR020471">
    <property type="entry name" value="AKR"/>
</dbReference>
<dbReference type="PROSITE" id="PS00198">
    <property type="entry name" value="4FE4S_FER_1"/>
    <property type="match status" value="1"/>
</dbReference>
<dbReference type="Gene3D" id="3.30.70.20">
    <property type="match status" value="1"/>
</dbReference>
<protein>
    <submittedName>
        <fullName evidence="2">Fe-S oxidoreductase</fullName>
    </submittedName>
    <submittedName>
        <fullName evidence="3">Putative oxidoreductase</fullName>
        <ecNumber evidence="3">1.-.-.-</ecNumber>
    </submittedName>
</protein>
<evidence type="ECO:0000313" key="2">
    <source>
        <dbReference type="EMBL" id="PAV06914.1"/>
    </source>
</evidence>
<dbReference type="InterPro" id="IPR017900">
    <property type="entry name" value="4Fe4S_Fe_S_CS"/>
</dbReference>
<organism evidence="2 4">
    <name type="scientific">Methanosphaera cuniculi</name>
    <dbReference type="NCBI Taxonomy" id="1077256"/>
    <lineage>
        <taxon>Archaea</taxon>
        <taxon>Methanobacteriati</taxon>
        <taxon>Methanobacteriota</taxon>
        <taxon>Methanomada group</taxon>
        <taxon>Methanobacteria</taxon>
        <taxon>Methanobacteriales</taxon>
        <taxon>Methanobacteriaceae</taxon>
        <taxon>Methanosphaera</taxon>
    </lineage>
</organism>
<dbReference type="PANTHER" id="PTHR43312">
    <property type="entry name" value="D-THREO-ALDOSE 1-DEHYDROGENASE"/>
    <property type="match status" value="1"/>
</dbReference>
<dbReference type="PROSITE" id="PS51379">
    <property type="entry name" value="4FE4S_FER_2"/>
    <property type="match status" value="2"/>
</dbReference>